<evidence type="ECO:0000259" key="5">
    <source>
        <dbReference type="Pfam" id="PF13361"/>
    </source>
</evidence>
<dbReference type="GO" id="GO:0005524">
    <property type="term" value="F:ATP binding"/>
    <property type="evidence" value="ECO:0007669"/>
    <property type="project" value="UniProtKB-KW"/>
</dbReference>
<reference evidence="6 7" key="1">
    <citation type="submission" date="2014-04" db="EMBL/GenBank/DDBJ databases">
        <authorList>
            <consortium name="DOE Joint Genome Institute"/>
            <person name="Kuo A."/>
            <person name="Girlanda M."/>
            <person name="Perotto S."/>
            <person name="Kohler A."/>
            <person name="Nagy L.G."/>
            <person name="Floudas D."/>
            <person name="Copeland A."/>
            <person name="Barry K.W."/>
            <person name="Cichocki N."/>
            <person name="Veneault-Fourrey C."/>
            <person name="LaButti K."/>
            <person name="Lindquist E.A."/>
            <person name="Lipzen A."/>
            <person name="Lundell T."/>
            <person name="Morin E."/>
            <person name="Murat C."/>
            <person name="Sun H."/>
            <person name="Tunlid A."/>
            <person name="Henrissat B."/>
            <person name="Grigoriev I.V."/>
            <person name="Hibbett D.S."/>
            <person name="Martin F."/>
            <person name="Nordberg H.P."/>
            <person name="Cantor M.N."/>
            <person name="Hua S.X."/>
        </authorList>
    </citation>
    <scope>NUCLEOTIDE SEQUENCE [LARGE SCALE GENOMIC DNA]</scope>
    <source>
        <strain evidence="6 7">MUT 4182</strain>
    </source>
</reference>
<accession>A0A0C3QE35</accession>
<dbReference type="InterPro" id="IPR014017">
    <property type="entry name" value="DNA_helicase_UvrD-like_C"/>
</dbReference>
<dbReference type="HOGENOM" id="CLU_594734_0_0_1"/>
<evidence type="ECO:0000313" key="6">
    <source>
        <dbReference type="EMBL" id="KIO23204.1"/>
    </source>
</evidence>
<dbReference type="PANTHER" id="PTHR21529">
    <property type="entry name" value="MAMMARY TURMOR VIRUS RECEPTOR HOMOLOG 1, 2 MTVR1, 2"/>
    <property type="match status" value="1"/>
</dbReference>
<evidence type="ECO:0000313" key="7">
    <source>
        <dbReference type="Proteomes" id="UP000054248"/>
    </source>
</evidence>
<organism evidence="6 7">
    <name type="scientific">Tulasnella calospora MUT 4182</name>
    <dbReference type="NCBI Taxonomy" id="1051891"/>
    <lineage>
        <taxon>Eukaryota</taxon>
        <taxon>Fungi</taxon>
        <taxon>Dikarya</taxon>
        <taxon>Basidiomycota</taxon>
        <taxon>Agaricomycotina</taxon>
        <taxon>Agaricomycetes</taxon>
        <taxon>Cantharellales</taxon>
        <taxon>Tulasnellaceae</taxon>
        <taxon>Tulasnella</taxon>
    </lineage>
</organism>
<dbReference type="InterPro" id="IPR027417">
    <property type="entry name" value="P-loop_NTPase"/>
</dbReference>
<dbReference type="OrthoDB" id="3156807at2759"/>
<dbReference type="Proteomes" id="UP000054248">
    <property type="component" value="Unassembled WGS sequence"/>
</dbReference>
<dbReference type="GO" id="GO:0004386">
    <property type="term" value="F:helicase activity"/>
    <property type="evidence" value="ECO:0007669"/>
    <property type="project" value="UniProtKB-KW"/>
</dbReference>
<keyword evidence="7" id="KW-1185">Reference proteome</keyword>
<sequence length="460" mass="51797">MAAQKLREVLGRVPVLTLYESKGMEFDDVLLYDFFNDSIATATDWRAILHAEHRGKPFDEKRHAILRTELKALYVGLTRARERVWIWDQSTKGVDLQSLLTALGLATVHDIAEAVPQIGVTSSSHDWSQRAQQYFSKGLFLEAALSFKNAGMDWWESVAKVYGERQATMRLPQQHQRLQSSFTGVAREFERVAECPEGHQNPITRLHLFLNAGECYAAVSNHGASASAFIKGKRYTEAAYQYRMAGSFEKAVDVISRYPVDPEVAESITHTAKIEYTKRGDISSLRKASNLFGTKDDFLKFLEDHGFDEQRIRFLEGLEEYERVGDIHRKKGNYISAVRQFRRANTSTSLRKAAASLLEGLREHISFAVGYGKRSEQLSQLFELCQAAELARDEQDEVDFLRAVSELDSKTLREHALRSGFLDLLRRSQGLAIGIGCGSGGDPNDMPKIQHGSKHFGSNA</sequence>
<dbReference type="SUPFAM" id="SSF52540">
    <property type="entry name" value="P-loop containing nucleoside triphosphate hydrolases"/>
    <property type="match status" value="1"/>
</dbReference>
<evidence type="ECO:0000256" key="4">
    <source>
        <dbReference type="ARBA" id="ARBA00022840"/>
    </source>
</evidence>
<protein>
    <recommendedName>
        <fullName evidence="5">UvrD-like helicase C-terminal domain-containing protein</fullName>
    </recommendedName>
</protein>
<keyword evidence="1" id="KW-0547">Nucleotide-binding</keyword>
<name>A0A0C3QE35_9AGAM</name>
<dbReference type="AlphaFoldDB" id="A0A0C3QE35"/>
<reference evidence="7" key="2">
    <citation type="submission" date="2015-01" db="EMBL/GenBank/DDBJ databases">
        <title>Evolutionary Origins and Diversification of the Mycorrhizal Mutualists.</title>
        <authorList>
            <consortium name="DOE Joint Genome Institute"/>
            <consortium name="Mycorrhizal Genomics Consortium"/>
            <person name="Kohler A."/>
            <person name="Kuo A."/>
            <person name="Nagy L.G."/>
            <person name="Floudas D."/>
            <person name="Copeland A."/>
            <person name="Barry K.W."/>
            <person name="Cichocki N."/>
            <person name="Veneault-Fourrey C."/>
            <person name="LaButti K."/>
            <person name="Lindquist E.A."/>
            <person name="Lipzen A."/>
            <person name="Lundell T."/>
            <person name="Morin E."/>
            <person name="Murat C."/>
            <person name="Riley R."/>
            <person name="Ohm R."/>
            <person name="Sun H."/>
            <person name="Tunlid A."/>
            <person name="Henrissat B."/>
            <person name="Grigoriev I.V."/>
            <person name="Hibbett D.S."/>
            <person name="Martin F."/>
        </authorList>
    </citation>
    <scope>NUCLEOTIDE SEQUENCE [LARGE SCALE GENOMIC DNA]</scope>
    <source>
        <strain evidence="7">MUT 4182</strain>
    </source>
</reference>
<proteinExistence type="predicted"/>
<keyword evidence="4" id="KW-0067">ATP-binding</keyword>
<gene>
    <name evidence="6" type="ORF">M407DRAFT_9515</name>
</gene>
<dbReference type="Gene3D" id="3.40.50.300">
    <property type="entry name" value="P-loop containing nucleotide triphosphate hydrolases"/>
    <property type="match status" value="1"/>
</dbReference>
<evidence type="ECO:0000256" key="3">
    <source>
        <dbReference type="ARBA" id="ARBA00022806"/>
    </source>
</evidence>
<keyword evidence="2" id="KW-0378">Hydrolase</keyword>
<dbReference type="GO" id="GO:0016787">
    <property type="term" value="F:hydrolase activity"/>
    <property type="evidence" value="ECO:0007669"/>
    <property type="project" value="UniProtKB-KW"/>
</dbReference>
<dbReference type="InterPro" id="IPR039904">
    <property type="entry name" value="TRANK1"/>
</dbReference>
<feature type="domain" description="UvrD-like helicase C-terminal" evidence="5">
    <location>
        <begin position="11"/>
        <end position="86"/>
    </location>
</feature>
<dbReference type="PANTHER" id="PTHR21529:SF4">
    <property type="entry name" value="TPR AND ANKYRIN REPEAT-CONTAINING PROTEIN 1"/>
    <property type="match status" value="1"/>
</dbReference>
<dbReference type="Pfam" id="PF13361">
    <property type="entry name" value="UvrD_C"/>
    <property type="match status" value="1"/>
</dbReference>
<keyword evidence="3" id="KW-0347">Helicase</keyword>
<dbReference type="EMBL" id="KN823090">
    <property type="protein sequence ID" value="KIO23204.1"/>
    <property type="molecule type" value="Genomic_DNA"/>
</dbReference>
<dbReference type="STRING" id="1051891.A0A0C3QE35"/>
<evidence type="ECO:0000256" key="2">
    <source>
        <dbReference type="ARBA" id="ARBA00022801"/>
    </source>
</evidence>
<evidence type="ECO:0000256" key="1">
    <source>
        <dbReference type="ARBA" id="ARBA00022741"/>
    </source>
</evidence>